<evidence type="ECO:0000313" key="1">
    <source>
        <dbReference type="EMBL" id="QQP34516.1"/>
    </source>
</evidence>
<protein>
    <submittedName>
        <fullName evidence="1">Uncharacterized protein</fullName>
    </submittedName>
</protein>
<organism evidence="1 2">
    <name type="scientific">Caligus rogercresseyi</name>
    <name type="common">Sea louse</name>
    <dbReference type="NCBI Taxonomy" id="217165"/>
    <lineage>
        <taxon>Eukaryota</taxon>
        <taxon>Metazoa</taxon>
        <taxon>Ecdysozoa</taxon>
        <taxon>Arthropoda</taxon>
        <taxon>Crustacea</taxon>
        <taxon>Multicrustacea</taxon>
        <taxon>Hexanauplia</taxon>
        <taxon>Copepoda</taxon>
        <taxon>Siphonostomatoida</taxon>
        <taxon>Caligidae</taxon>
        <taxon>Caligus</taxon>
    </lineage>
</organism>
<dbReference type="Proteomes" id="UP000595437">
    <property type="component" value="Chromosome 17"/>
</dbReference>
<proteinExistence type="predicted"/>
<accession>A0A7T8GN39</accession>
<gene>
    <name evidence="1" type="ORF">FKW44_022418</name>
</gene>
<sequence length="61" mass="6923">MRDVYGNLEEIVFSEEERRCAVVAILVSMKGMISNSVMVDFYASTKRPKIVKIPEGLQRST</sequence>
<dbReference type="AlphaFoldDB" id="A0A7T8GN39"/>
<name>A0A7T8GN39_CALRO</name>
<keyword evidence="2" id="KW-1185">Reference proteome</keyword>
<dbReference type="EMBL" id="CP045906">
    <property type="protein sequence ID" value="QQP34516.1"/>
    <property type="molecule type" value="Genomic_DNA"/>
</dbReference>
<evidence type="ECO:0000313" key="2">
    <source>
        <dbReference type="Proteomes" id="UP000595437"/>
    </source>
</evidence>
<reference evidence="2" key="1">
    <citation type="submission" date="2021-01" db="EMBL/GenBank/DDBJ databases">
        <title>Caligus Genome Assembly.</title>
        <authorList>
            <person name="Gallardo-Escarate C."/>
        </authorList>
    </citation>
    <scope>NUCLEOTIDE SEQUENCE [LARGE SCALE GENOMIC DNA]</scope>
</reference>